<dbReference type="STRING" id="630515.SAMN04489812_2102"/>
<dbReference type="Pfam" id="PF13524">
    <property type="entry name" value="Glyco_trans_1_2"/>
    <property type="match status" value="1"/>
</dbReference>
<dbReference type="PANTHER" id="PTHR12526:SF630">
    <property type="entry name" value="GLYCOSYLTRANSFERASE"/>
    <property type="match status" value="1"/>
</dbReference>
<evidence type="ECO:0000259" key="2">
    <source>
        <dbReference type="Pfam" id="PF13524"/>
    </source>
</evidence>
<gene>
    <name evidence="3" type="ORF">SAMN04489812_2102</name>
</gene>
<dbReference type="EMBL" id="LT629772">
    <property type="protein sequence ID" value="SDS50301.1"/>
    <property type="molecule type" value="Genomic_DNA"/>
</dbReference>
<feature type="domain" description="DUF1972" evidence="1">
    <location>
        <begin position="3"/>
        <end position="175"/>
    </location>
</feature>
<dbReference type="Pfam" id="PF09314">
    <property type="entry name" value="DUF1972"/>
    <property type="match status" value="1"/>
</dbReference>
<dbReference type="InterPro" id="IPR055259">
    <property type="entry name" value="YkvP/CgeB_Glyco_trans-like"/>
</dbReference>
<dbReference type="GO" id="GO:0016740">
    <property type="term" value="F:transferase activity"/>
    <property type="evidence" value="ECO:0007669"/>
    <property type="project" value="UniProtKB-KW"/>
</dbReference>
<organism evidence="3 4">
    <name type="scientific">Microlunatus soli</name>
    <dbReference type="NCBI Taxonomy" id="630515"/>
    <lineage>
        <taxon>Bacteria</taxon>
        <taxon>Bacillati</taxon>
        <taxon>Actinomycetota</taxon>
        <taxon>Actinomycetes</taxon>
        <taxon>Propionibacteriales</taxon>
        <taxon>Propionibacteriaceae</taxon>
        <taxon>Microlunatus</taxon>
    </lineage>
</organism>
<dbReference type="RefSeq" id="WP_197680067.1">
    <property type="nucleotide sequence ID" value="NZ_LT629772.1"/>
</dbReference>
<dbReference type="PANTHER" id="PTHR12526">
    <property type="entry name" value="GLYCOSYLTRANSFERASE"/>
    <property type="match status" value="1"/>
</dbReference>
<dbReference type="Gene3D" id="3.40.50.2000">
    <property type="entry name" value="Glycogen Phosphorylase B"/>
    <property type="match status" value="2"/>
</dbReference>
<keyword evidence="4" id="KW-1185">Reference proteome</keyword>
<evidence type="ECO:0000313" key="3">
    <source>
        <dbReference type="EMBL" id="SDS50301.1"/>
    </source>
</evidence>
<protein>
    <submittedName>
        <fullName evidence="3">Glycosyltransferase involved in cell wall bisynthesis</fullName>
    </submittedName>
</protein>
<dbReference type="SUPFAM" id="SSF53756">
    <property type="entry name" value="UDP-Glycosyltransferase/glycogen phosphorylase"/>
    <property type="match status" value="1"/>
</dbReference>
<sequence length="381" mass="42275">MPTVRMLGTRGIPAAHGGFETAAENVARHLVDQGWRVIVYCQEDGSGPVREDSWNGIERVIIPVTASGPAGTARFDWIAARHAARFSDLCLLFGYNTAVLNVLQRLRKIPLVINMDGIEWQRERWGPAKRAFLYANERIAGLLGHDLIADHPEIERYLQGRVPRSKITMIPYGADAVGSAPEHPVRELGLTPGQYLTLICRPVQENSILELVRGFSAAPRGVKLAMLGNYDGATDDYHRRVREAASDEVVFLGSIYKPETTHALRFHSLAYLHGHTVGGTNPSLVEAMGAGNAIIAHDNAYNRWVAGAGALYFRSAEDAADRMDQVITDQQLRRRLGAASTQRHADQFTWERVAGQYQELLEARLVKAMPGLVRDRERALR</sequence>
<evidence type="ECO:0000313" key="4">
    <source>
        <dbReference type="Proteomes" id="UP000199103"/>
    </source>
</evidence>
<dbReference type="AlphaFoldDB" id="A0A1H1SQV2"/>
<name>A0A1H1SQV2_9ACTN</name>
<evidence type="ECO:0000259" key="1">
    <source>
        <dbReference type="Pfam" id="PF09314"/>
    </source>
</evidence>
<keyword evidence="3" id="KW-0808">Transferase</keyword>
<accession>A0A1H1SQV2</accession>
<dbReference type="InterPro" id="IPR015393">
    <property type="entry name" value="DUF1972"/>
</dbReference>
<reference evidence="3 4" key="1">
    <citation type="submission" date="2016-10" db="EMBL/GenBank/DDBJ databases">
        <authorList>
            <person name="de Groot N.N."/>
        </authorList>
    </citation>
    <scope>NUCLEOTIDE SEQUENCE [LARGE SCALE GENOMIC DNA]</scope>
    <source>
        <strain evidence="3 4">DSM 21800</strain>
    </source>
</reference>
<feature type="domain" description="Spore protein YkvP/CgeB glycosyl transferase-like" evidence="2">
    <location>
        <begin position="240"/>
        <end position="357"/>
    </location>
</feature>
<dbReference type="Proteomes" id="UP000199103">
    <property type="component" value="Chromosome I"/>
</dbReference>
<proteinExistence type="predicted"/>